<keyword evidence="1" id="KW-0805">Transcription regulation</keyword>
<dbReference type="EMBL" id="BAAAMY010000004">
    <property type="protein sequence ID" value="GAA1914662.1"/>
    <property type="molecule type" value="Genomic_DNA"/>
</dbReference>
<comment type="caution">
    <text evidence="5">The sequence shown here is derived from an EMBL/GenBank/DDBJ whole genome shotgun (WGS) entry which is preliminary data.</text>
</comment>
<reference evidence="5 6" key="1">
    <citation type="journal article" date="2019" name="Int. J. Syst. Evol. Microbiol.">
        <title>The Global Catalogue of Microorganisms (GCM) 10K type strain sequencing project: providing services to taxonomists for standard genome sequencing and annotation.</title>
        <authorList>
            <consortium name="The Broad Institute Genomics Platform"/>
            <consortium name="The Broad Institute Genome Sequencing Center for Infectious Disease"/>
            <person name="Wu L."/>
            <person name="Ma J."/>
        </authorList>
    </citation>
    <scope>NUCLEOTIDE SEQUENCE [LARGE SCALE GENOMIC DNA]</scope>
    <source>
        <strain evidence="5 6">JCM 14046</strain>
    </source>
</reference>
<keyword evidence="2" id="KW-0238">DNA-binding</keyword>
<dbReference type="InterPro" id="IPR008920">
    <property type="entry name" value="TF_FadR/GntR_C"/>
</dbReference>
<name>A0ABN2P7K2_9ACTN</name>
<evidence type="ECO:0000313" key="5">
    <source>
        <dbReference type="EMBL" id="GAA1914662.1"/>
    </source>
</evidence>
<evidence type="ECO:0000256" key="2">
    <source>
        <dbReference type="ARBA" id="ARBA00023125"/>
    </source>
</evidence>
<keyword evidence="6" id="KW-1185">Reference proteome</keyword>
<dbReference type="InterPro" id="IPR011711">
    <property type="entry name" value="GntR_C"/>
</dbReference>
<evidence type="ECO:0000259" key="4">
    <source>
        <dbReference type="PROSITE" id="PS50949"/>
    </source>
</evidence>
<dbReference type="Gene3D" id="1.20.120.530">
    <property type="entry name" value="GntR ligand-binding domain-like"/>
    <property type="match status" value="1"/>
</dbReference>
<dbReference type="InterPro" id="IPR036388">
    <property type="entry name" value="WH-like_DNA-bd_sf"/>
</dbReference>
<dbReference type="Pfam" id="PF00392">
    <property type="entry name" value="GntR"/>
    <property type="match status" value="1"/>
</dbReference>
<evidence type="ECO:0000256" key="3">
    <source>
        <dbReference type="ARBA" id="ARBA00023163"/>
    </source>
</evidence>
<gene>
    <name evidence="5" type="ORF">GCM10009737_15070</name>
</gene>
<organism evidence="5 6">
    <name type="scientific">Nocardioides lentus</name>
    <dbReference type="NCBI Taxonomy" id="338077"/>
    <lineage>
        <taxon>Bacteria</taxon>
        <taxon>Bacillati</taxon>
        <taxon>Actinomycetota</taxon>
        <taxon>Actinomycetes</taxon>
        <taxon>Propionibacteriales</taxon>
        <taxon>Nocardioidaceae</taxon>
        <taxon>Nocardioides</taxon>
    </lineage>
</organism>
<protein>
    <submittedName>
        <fullName evidence="5">GntR family transcriptional regulator</fullName>
    </submittedName>
</protein>
<dbReference type="SMART" id="SM00345">
    <property type="entry name" value="HTH_GNTR"/>
    <property type="match status" value="1"/>
</dbReference>
<keyword evidence="3" id="KW-0804">Transcription</keyword>
<dbReference type="SUPFAM" id="SSF46785">
    <property type="entry name" value="Winged helix' DNA-binding domain"/>
    <property type="match status" value="1"/>
</dbReference>
<dbReference type="PANTHER" id="PTHR43537:SF45">
    <property type="entry name" value="GNTR FAMILY REGULATORY PROTEIN"/>
    <property type="match status" value="1"/>
</dbReference>
<proteinExistence type="predicted"/>
<dbReference type="PANTHER" id="PTHR43537">
    <property type="entry name" value="TRANSCRIPTIONAL REGULATOR, GNTR FAMILY"/>
    <property type="match status" value="1"/>
</dbReference>
<sequence>MAPPSMAQLATERIRSLILGGELAPGQRLVESMLTERLGVSRPPVREALKDLQHEGLVAALPRGGVAVRELTHHDVFEIVTLRDELERLAVRLGVPVRDPARLEALRARLADLESAEQVPDAEGGTDLALVRRGFEFHVALVALAGHDRLVETYRSLQWQMQLCMRLNVAARGPAEGAAGNAHRHRVLLDAVESGDADAVLAALAAHGHDSFVWTLVDDLPGRTTDSTAWHAQVR</sequence>
<dbReference type="PROSITE" id="PS50949">
    <property type="entry name" value="HTH_GNTR"/>
    <property type="match status" value="1"/>
</dbReference>
<dbReference type="InterPro" id="IPR000524">
    <property type="entry name" value="Tscrpt_reg_HTH_GntR"/>
</dbReference>
<dbReference type="Pfam" id="PF07729">
    <property type="entry name" value="FCD"/>
    <property type="match status" value="1"/>
</dbReference>
<dbReference type="SUPFAM" id="SSF48008">
    <property type="entry name" value="GntR ligand-binding domain-like"/>
    <property type="match status" value="1"/>
</dbReference>
<dbReference type="PRINTS" id="PR00035">
    <property type="entry name" value="HTHGNTR"/>
</dbReference>
<accession>A0ABN2P7K2</accession>
<evidence type="ECO:0000313" key="6">
    <source>
        <dbReference type="Proteomes" id="UP001501612"/>
    </source>
</evidence>
<dbReference type="SMART" id="SM00895">
    <property type="entry name" value="FCD"/>
    <property type="match status" value="1"/>
</dbReference>
<evidence type="ECO:0000256" key="1">
    <source>
        <dbReference type="ARBA" id="ARBA00023015"/>
    </source>
</evidence>
<dbReference type="Proteomes" id="UP001501612">
    <property type="component" value="Unassembled WGS sequence"/>
</dbReference>
<feature type="domain" description="HTH gntR-type" evidence="4">
    <location>
        <begin position="4"/>
        <end position="71"/>
    </location>
</feature>
<dbReference type="CDD" id="cd07377">
    <property type="entry name" value="WHTH_GntR"/>
    <property type="match status" value="1"/>
</dbReference>
<dbReference type="Gene3D" id="1.10.10.10">
    <property type="entry name" value="Winged helix-like DNA-binding domain superfamily/Winged helix DNA-binding domain"/>
    <property type="match status" value="1"/>
</dbReference>
<dbReference type="InterPro" id="IPR036390">
    <property type="entry name" value="WH_DNA-bd_sf"/>
</dbReference>